<dbReference type="PANTHER" id="PTHR39399">
    <property type="entry name" value="PROTEIN ZPS1"/>
    <property type="match status" value="1"/>
</dbReference>
<dbReference type="Gene3D" id="3.40.390.10">
    <property type="entry name" value="Collagenase (Catalytic Domain)"/>
    <property type="match status" value="1"/>
</dbReference>
<dbReference type="GO" id="GO:0008270">
    <property type="term" value="F:zinc ion binding"/>
    <property type="evidence" value="ECO:0007669"/>
    <property type="project" value="TreeGrafter"/>
</dbReference>
<dbReference type="EMBL" id="BSXN01001130">
    <property type="protein sequence ID" value="GME71721.1"/>
    <property type="molecule type" value="Genomic_DNA"/>
</dbReference>
<dbReference type="GO" id="GO:0005576">
    <property type="term" value="C:extracellular region"/>
    <property type="evidence" value="ECO:0007669"/>
    <property type="project" value="TreeGrafter"/>
</dbReference>
<evidence type="ECO:0000256" key="1">
    <source>
        <dbReference type="SAM" id="SignalP"/>
    </source>
</evidence>
<sequence length="251" mass="28147">MKFTLSSLFIPFVAFQATQFAMAEPAIYETNSTAALDEFAFSGVIGWSEPVFAEIYHTCNSTTARMINAGLKDSLEVSSYAKKRLLEYGSEDEIYQRWFGNGSIFTVVGVLDWLVESNKDSLLYRCDDIDGQCAEHSNYPGYYRGDISGETVICDLFYTSKKPLYNMCYLGTLTDVHPKTYAGIDLLHRYLHIPLMSDDGYIGEYVDELEDILGYAQHNSSYAVRNVDSYLYYIADAYSIGVVPGGCLGDI</sequence>
<protein>
    <submittedName>
        <fullName evidence="3">Unnamed protein product</fullName>
    </submittedName>
</protein>
<feature type="chain" id="PRO_5040913371" evidence="1">
    <location>
        <begin position="24"/>
        <end position="251"/>
    </location>
</feature>
<name>A0A9W6SZR9_CANBO</name>
<accession>A0A9W6SZR9</accession>
<evidence type="ECO:0000313" key="4">
    <source>
        <dbReference type="Proteomes" id="UP001165120"/>
    </source>
</evidence>
<dbReference type="GO" id="GO:0008237">
    <property type="term" value="F:metallopeptidase activity"/>
    <property type="evidence" value="ECO:0007669"/>
    <property type="project" value="InterPro"/>
</dbReference>
<evidence type="ECO:0000259" key="2">
    <source>
        <dbReference type="Pfam" id="PF13933"/>
    </source>
</evidence>
<feature type="domain" description="Putative peptidase" evidence="2">
    <location>
        <begin position="23"/>
        <end position="250"/>
    </location>
</feature>
<dbReference type="GO" id="GO:0009986">
    <property type="term" value="C:cell surface"/>
    <property type="evidence" value="ECO:0007669"/>
    <property type="project" value="TreeGrafter"/>
</dbReference>
<dbReference type="PANTHER" id="PTHR39399:SF1">
    <property type="entry name" value="PROTEIN ZPS1"/>
    <property type="match status" value="1"/>
</dbReference>
<reference evidence="3" key="1">
    <citation type="submission" date="2023-04" db="EMBL/GenBank/DDBJ databases">
        <title>Candida boidinii NBRC 10035.</title>
        <authorList>
            <person name="Ichikawa N."/>
            <person name="Sato H."/>
            <person name="Tonouchi N."/>
        </authorList>
    </citation>
    <scope>NUCLEOTIDE SEQUENCE</scope>
    <source>
        <strain evidence="3">NBRC 10035</strain>
    </source>
</reference>
<organism evidence="3 4">
    <name type="scientific">Candida boidinii</name>
    <name type="common">Yeast</name>
    <dbReference type="NCBI Taxonomy" id="5477"/>
    <lineage>
        <taxon>Eukaryota</taxon>
        <taxon>Fungi</taxon>
        <taxon>Dikarya</taxon>
        <taxon>Ascomycota</taxon>
        <taxon>Saccharomycotina</taxon>
        <taxon>Pichiomycetes</taxon>
        <taxon>Pichiales</taxon>
        <taxon>Pichiaceae</taxon>
        <taxon>Ogataea</taxon>
        <taxon>Ogataea/Candida clade</taxon>
    </lineage>
</organism>
<dbReference type="GO" id="GO:0009277">
    <property type="term" value="C:fungal-type cell wall"/>
    <property type="evidence" value="ECO:0007669"/>
    <property type="project" value="TreeGrafter"/>
</dbReference>
<dbReference type="Pfam" id="PF13933">
    <property type="entry name" value="HRXXH"/>
    <property type="match status" value="1"/>
</dbReference>
<comment type="caution">
    <text evidence="3">The sequence shown here is derived from an EMBL/GenBank/DDBJ whole genome shotgun (WGS) entry which is preliminary data.</text>
</comment>
<keyword evidence="4" id="KW-1185">Reference proteome</keyword>
<evidence type="ECO:0000313" key="3">
    <source>
        <dbReference type="EMBL" id="GME71721.1"/>
    </source>
</evidence>
<dbReference type="SUPFAM" id="SSF55486">
    <property type="entry name" value="Metalloproteases ('zincins'), catalytic domain"/>
    <property type="match status" value="1"/>
</dbReference>
<dbReference type="AlphaFoldDB" id="A0A9W6SZR9"/>
<keyword evidence="1" id="KW-0732">Signal</keyword>
<dbReference type="Proteomes" id="UP001165120">
    <property type="component" value="Unassembled WGS sequence"/>
</dbReference>
<proteinExistence type="predicted"/>
<feature type="signal peptide" evidence="1">
    <location>
        <begin position="1"/>
        <end position="23"/>
    </location>
</feature>
<dbReference type="InterPro" id="IPR029482">
    <property type="entry name" value="HRXXH"/>
</dbReference>
<dbReference type="InterPro" id="IPR039124">
    <property type="entry name" value="PRA1-like"/>
</dbReference>
<dbReference type="InterPro" id="IPR024079">
    <property type="entry name" value="MetalloPept_cat_dom_sf"/>
</dbReference>
<gene>
    <name evidence="3" type="ORF">Cboi02_000332300</name>
</gene>
<dbReference type="GO" id="GO:0005178">
    <property type="term" value="F:integrin binding"/>
    <property type="evidence" value="ECO:0007669"/>
    <property type="project" value="TreeGrafter"/>
</dbReference>